<feature type="domain" description="VOC" evidence="1">
    <location>
        <begin position="6"/>
        <end position="119"/>
    </location>
</feature>
<dbReference type="InterPro" id="IPR037523">
    <property type="entry name" value="VOC_core"/>
</dbReference>
<dbReference type="PANTHER" id="PTHR33993:SF14">
    <property type="entry name" value="GB|AAF24581.1"/>
    <property type="match status" value="1"/>
</dbReference>
<gene>
    <name evidence="3" type="ORF">SAMN02745223_01910</name>
    <name evidence="2" type="ORF">VW29_07145</name>
</gene>
<dbReference type="RefSeq" id="WP_046134619.1">
    <property type="nucleotide sequence ID" value="NZ_FQVC01000005.1"/>
</dbReference>
<organism evidence="2 4">
    <name type="scientific">Devosia limi DSM 17137</name>
    <dbReference type="NCBI Taxonomy" id="1121477"/>
    <lineage>
        <taxon>Bacteria</taxon>
        <taxon>Pseudomonadati</taxon>
        <taxon>Pseudomonadota</taxon>
        <taxon>Alphaproteobacteria</taxon>
        <taxon>Hyphomicrobiales</taxon>
        <taxon>Devosiaceae</taxon>
        <taxon>Devosia</taxon>
    </lineage>
</organism>
<dbReference type="Proteomes" id="UP000184533">
    <property type="component" value="Unassembled WGS sequence"/>
</dbReference>
<evidence type="ECO:0000313" key="2">
    <source>
        <dbReference type="EMBL" id="KKB85313.1"/>
    </source>
</evidence>
<evidence type="ECO:0000313" key="3">
    <source>
        <dbReference type="EMBL" id="SHF16286.1"/>
    </source>
</evidence>
<dbReference type="OrthoDB" id="9793039at2"/>
<dbReference type="PANTHER" id="PTHR33993">
    <property type="entry name" value="GLYOXALASE-RELATED"/>
    <property type="match status" value="1"/>
</dbReference>
<dbReference type="EMBL" id="LAJF01000059">
    <property type="protein sequence ID" value="KKB85313.1"/>
    <property type="molecule type" value="Genomic_DNA"/>
</dbReference>
<dbReference type="PATRIC" id="fig|1121477.3.peg.2518"/>
<dbReference type="Pfam" id="PF00903">
    <property type="entry name" value="Glyoxalase"/>
    <property type="match status" value="1"/>
</dbReference>
<evidence type="ECO:0000313" key="4">
    <source>
        <dbReference type="Proteomes" id="UP000033608"/>
    </source>
</evidence>
<dbReference type="InterPro" id="IPR029068">
    <property type="entry name" value="Glyas_Bleomycin-R_OHBP_Dase"/>
</dbReference>
<dbReference type="Proteomes" id="UP000033608">
    <property type="component" value="Unassembled WGS sequence"/>
</dbReference>
<accession>A0A0F5LSJ2</accession>
<proteinExistence type="predicted"/>
<protein>
    <submittedName>
        <fullName evidence="3">Glyoxalase-like domain-containing protein</fullName>
    </submittedName>
</protein>
<sequence length="131" mass="13991">MLAQPSETCLVFHSRDLDRTARFYRDVFGFDFEHRGSGASRLLFLRLGPVFSISFMAGTPQPGTSLLVTFTLPDGGIADVVDGLARLGATIVAPVGDAPAGKGAAFRDPDDHILGLYQAADKPLTLQENTP</sequence>
<dbReference type="AlphaFoldDB" id="A0A0F5LSJ2"/>
<evidence type="ECO:0000259" key="1">
    <source>
        <dbReference type="PROSITE" id="PS51819"/>
    </source>
</evidence>
<name>A0A0F5LSJ2_9HYPH</name>
<dbReference type="InterPro" id="IPR052164">
    <property type="entry name" value="Anthracycline_SecMetBiosynth"/>
</dbReference>
<dbReference type="CDD" id="cd06587">
    <property type="entry name" value="VOC"/>
    <property type="match status" value="1"/>
</dbReference>
<reference evidence="2 4" key="1">
    <citation type="submission" date="2015-03" db="EMBL/GenBank/DDBJ databases">
        <authorList>
            <person name="Hassan Y.I."/>
            <person name="Lepp D."/>
            <person name="Zhou T."/>
        </authorList>
    </citation>
    <scope>NUCLEOTIDE SEQUENCE [LARGE SCALE GENOMIC DNA]</scope>
    <source>
        <strain evidence="2 4">DSM 17137</strain>
    </source>
</reference>
<dbReference type="InterPro" id="IPR004360">
    <property type="entry name" value="Glyas_Fos-R_dOase_dom"/>
</dbReference>
<keyword evidence="4" id="KW-1185">Reference proteome</keyword>
<dbReference type="STRING" id="1121477.SAMN02745223_01910"/>
<evidence type="ECO:0000313" key="5">
    <source>
        <dbReference type="Proteomes" id="UP000184533"/>
    </source>
</evidence>
<dbReference type="Gene3D" id="3.10.180.10">
    <property type="entry name" value="2,3-Dihydroxybiphenyl 1,2-Dioxygenase, domain 1"/>
    <property type="match status" value="1"/>
</dbReference>
<reference evidence="3 5" key="2">
    <citation type="submission" date="2016-11" db="EMBL/GenBank/DDBJ databases">
        <authorList>
            <person name="Jaros S."/>
            <person name="Januszkiewicz K."/>
            <person name="Wedrychowicz H."/>
        </authorList>
    </citation>
    <scope>NUCLEOTIDE SEQUENCE [LARGE SCALE GENOMIC DNA]</scope>
    <source>
        <strain evidence="3 5">DSM 17137</strain>
    </source>
</reference>
<dbReference type="EMBL" id="FQVC01000005">
    <property type="protein sequence ID" value="SHF16286.1"/>
    <property type="molecule type" value="Genomic_DNA"/>
</dbReference>
<dbReference type="PROSITE" id="PS51819">
    <property type="entry name" value="VOC"/>
    <property type="match status" value="1"/>
</dbReference>
<dbReference type="SUPFAM" id="SSF54593">
    <property type="entry name" value="Glyoxalase/Bleomycin resistance protein/Dihydroxybiphenyl dioxygenase"/>
    <property type="match status" value="1"/>
</dbReference>